<organism evidence="3 4">
    <name type="scientific">Candidatus Falkowbacteria bacterium CG1_02_37_44</name>
    <dbReference type="NCBI Taxonomy" id="1805146"/>
    <lineage>
        <taxon>Bacteria</taxon>
        <taxon>Candidatus Falkowiibacteriota</taxon>
    </lineage>
</organism>
<evidence type="ECO:0000313" key="4">
    <source>
        <dbReference type="Proteomes" id="UP000183192"/>
    </source>
</evidence>
<dbReference type="GO" id="GO:0006355">
    <property type="term" value="P:regulation of DNA-templated transcription"/>
    <property type="evidence" value="ECO:0007669"/>
    <property type="project" value="InterPro"/>
</dbReference>
<dbReference type="Pfam" id="PF02311">
    <property type="entry name" value="AraC_binding"/>
    <property type="match status" value="1"/>
</dbReference>
<sequence length="113" mass="13408">MKLIRVPIDKKRNWSRREIRLKETPLKKSSALQISKLTLDRKEPYHTNKVGYTLCFVVEGWMESYCSGRNYRLKEGRGIIFEPGERHRINKGEGWMISISSLDYEDLDTNWES</sequence>
<dbReference type="InterPro" id="IPR003313">
    <property type="entry name" value="AraC-bd"/>
</dbReference>
<dbReference type="InterPro" id="IPR011051">
    <property type="entry name" value="RmlC_Cupin_sf"/>
</dbReference>
<dbReference type="EMBL" id="MNUU01000061">
    <property type="protein sequence ID" value="OIO07009.1"/>
    <property type="molecule type" value="Genomic_DNA"/>
</dbReference>
<proteinExistence type="predicted"/>
<reference evidence="3 4" key="1">
    <citation type="journal article" date="2016" name="Environ. Microbiol.">
        <title>Genomic resolution of a cold subsurface aquifer community provides metabolic insights for novel microbes adapted to high CO concentrations.</title>
        <authorList>
            <person name="Probst A.J."/>
            <person name="Castelle C.J."/>
            <person name="Singh A."/>
            <person name="Brown C.T."/>
            <person name="Anantharaman K."/>
            <person name="Sharon I."/>
            <person name="Hug L.A."/>
            <person name="Burstein D."/>
            <person name="Emerson J.B."/>
            <person name="Thomas B.C."/>
            <person name="Banfield J.F."/>
        </authorList>
    </citation>
    <scope>NUCLEOTIDE SEQUENCE [LARGE SCALE GENOMIC DNA]</scope>
    <source>
        <strain evidence="3">CG1_02_37_44</strain>
    </source>
</reference>
<feature type="domain" description="AraC-type arabinose-binding/dimerisation" evidence="2">
    <location>
        <begin position="44"/>
        <end position="112"/>
    </location>
</feature>
<name>A0A1J4T6K7_9BACT</name>
<keyword evidence="1" id="KW-0238">DNA-binding</keyword>
<dbReference type="SUPFAM" id="SSF51182">
    <property type="entry name" value="RmlC-like cupins"/>
    <property type="match status" value="1"/>
</dbReference>
<evidence type="ECO:0000259" key="2">
    <source>
        <dbReference type="Pfam" id="PF02311"/>
    </source>
</evidence>
<dbReference type="Gene3D" id="2.60.120.10">
    <property type="entry name" value="Jelly Rolls"/>
    <property type="match status" value="1"/>
</dbReference>
<dbReference type="CDD" id="cd02208">
    <property type="entry name" value="cupin_RmlC-like"/>
    <property type="match status" value="1"/>
</dbReference>
<dbReference type="GO" id="GO:0003677">
    <property type="term" value="F:DNA binding"/>
    <property type="evidence" value="ECO:0007669"/>
    <property type="project" value="UniProtKB-KW"/>
</dbReference>
<comment type="caution">
    <text evidence="3">The sequence shown here is derived from an EMBL/GenBank/DDBJ whole genome shotgun (WGS) entry which is preliminary data.</text>
</comment>
<dbReference type="InterPro" id="IPR014710">
    <property type="entry name" value="RmlC-like_jellyroll"/>
</dbReference>
<accession>A0A1J4T6K7</accession>
<dbReference type="AlphaFoldDB" id="A0A1J4T6K7"/>
<protein>
    <recommendedName>
        <fullName evidence="2">AraC-type arabinose-binding/dimerisation domain-containing protein</fullName>
    </recommendedName>
</protein>
<evidence type="ECO:0000256" key="1">
    <source>
        <dbReference type="ARBA" id="ARBA00023125"/>
    </source>
</evidence>
<evidence type="ECO:0000313" key="3">
    <source>
        <dbReference type="EMBL" id="OIO07009.1"/>
    </source>
</evidence>
<dbReference type="Proteomes" id="UP000183192">
    <property type="component" value="Unassembled WGS sequence"/>
</dbReference>
<gene>
    <name evidence="3" type="ORF">AUJ27_03135</name>
</gene>